<sequence>MSSSFSNYPCEFRRDQGNVRFHRRHSVKVEVAHAALWTLNSLIERRDTLDNGTGMIPEWEPIFTQLRNIRIERYWVLPFAQCLSCRGGLDRTGDRFACFSHRIIYKRIPTVNIIINKIASNTEARRYDDTNLSRIDARRIISSVRVAGEDKASEFLHVRYSGCDAFKVFKRDFEHFSRVKDPNVAQLFGYNDNQCGLLALIFYDALIPVTNVLRQNKLSSILYAYFEIQLEYMVASIPPNREIELSELWVDPRTGACRGGPYVPISCDHDRWAMNGFGLSKMGIENISPLSIQTLSDNNAVLDYLTKTIPTRKIVVGIGRSNKRTPQWLADEEAVYMLRSFANSIYNRCNGDIIARWGAGVKKGLYYRFMITLADLQRVSEINLQYALHVPKSFDTLRMSWLAQAYSIFSQLQIPEDKWEDYSIHNDLWLSLRKEEYSQSQGNGTGVIIIPPVYLFIQPVPCPSADEQVWRDWVQGKKFFWSFDPSGAEKITEPLEATLGLPAFTCKMLINNRHWHHSTYDIIENLHIFRGFNPSTADPLNLPVLRVRRTATSGISKSCNDSKANGDRSMTEGSIGDERILYPRLNAHLKNAGGAKDSRYYKCQ</sequence>
<keyword evidence="2" id="KW-1185">Reference proteome</keyword>
<dbReference type="OrthoDB" id="2962647at2759"/>
<organism evidence="1 2">
    <name type="scientific">Moniliophthora roreri (strain MCA 2997)</name>
    <name type="common">Cocoa frosty pod rot fungus</name>
    <name type="synonym">Crinipellis roreri</name>
    <dbReference type="NCBI Taxonomy" id="1381753"/>
    <lineage>
        <taxon>Eukaryota</taxon>
        <taxon>Fungi</taxon>
        <taxon>Dikarya</taxon>
        <taxon>Basidiomycota</taxon>
        <taxon>Agaricomycotina</taxon>
        <taxon>Agaricomycetes</taxon>
        <taxon>Agaricomycetidae</taxon>
        <taxon>Agaricales</taxon>
        <taxon>Marasmiineae</taxon>
        <taxon>Marasmiaceae</taxon>
        <taxon>Moniliophthora</taxon>
    </lineage>
</organism>
<proteinExistence type="predicted"/>
<accession>V2WT68</accession>
<reference evidence="1 2" key="1">
    <citation type="journal article" date="2014" name="BMC Genomics">
        <title>Genome and secretome analysis of the hemibiotrophic fungal pathogen, Moniliophthora roreri, which causes frosty pod rot disease of cacao: mechanisms of the biotrophic and necrotrophic phases.</title>
        <authorList>
            <person name="Meinhardt L.W."/>
            <person name="Costa G.G.L."/>
            <person name="Thomazella D.P.T."/>
            <person name="Teixeira P.J.P.L."/>
            <person name="Carazzolle M.F."/>
            <person name="Schuster S.C."/>
            <person name="Carlson J.E."/>
            <person name="Guiltinan M.J."/>
            <person name="Mieczkowski P."/>
            <person name="Farmer A."/>
            <person name="Ramaraj T."/>
            <person name="Crozier J."/>
            <person name="Davis R.E."/>
            <person name="Shao J."/>
            <person name="Melnick R.L."/>
            <person name="Pereira G.A.G."/>
            <person name="Bailey B.A."/>
        </authorList>
    </citation>
    <scope>NUCLEOTIDE SEQUENCE [LARGE SCALE GENOMIC DNA]</scope>
    <source>
        <strain evidence="1 2">MCA 2997</strain>
    </source>
</reference>
<dbReference type="KEGG" id="mrr:Moror_15608"/>
<dbReference type="HOGENOM" id="CLU_025147_0_0_1"/>
<name>V2WT68_MONRO</name>
<evidence type="ECO:0000313" key="2">
    <source>
        <dbReference type="Proteomes" id="UP000017559"/>
    </source>
</evidence>
<dbReference type="Proteomes" id="UP000017559">
    <property type="component" value="Unassembled WGS sequence"/>
</dbReference>
<dbReference type="EMBL" id="AWSO01001548">
    <property type="protein sequence ID" value="ESK83405.1"/>
    <property type="molecule type" value="Genomic_DNA"/>
</dbReference>
<dbReference type="AlphaFoldDB" id="V2WT68"/>
<gene>
    <name evidence="1" type="ORF">Moror_15608</name>
</gene>
<comment type="caution">
    <text evidence="1">The sequence shown here is derived from an EMBL/GenBank/DDBJ whole genome shotgun (WGS) entry which is preliminary data.</text>
</comment>
<protein>
    <submittedName>
        <fullName evidence="1">Uncharacterized protein</fullName>
    </submittedName>
</protein>
<evidence type="ECO:0000313" key="1">
    <source>
        <dbReference type="EMBL" id="ESK83405.1"/>
    </source>
</evidence>